<reference evidence="3" key="1">
    <citation type="submission" date="2020-05" db="EMBL/GenBank/DDBJ databases">
        <title>Phylogenomic resolution of chytrid fungi.</title>
        <authorList>
            <person name="Stajich J.E."/>
            <person name="Amses K."/>
            <person name="Simmons R."/>
            <person name="Seto K."/>
            <person name="Myers J."/>
            <person name="Bonds A."/>
            <person name="Quandt C.A."/>
            <person name="Barry K."/>
            <person name="Liu P."/>
            <person name="Grigoriev I."/>
            <person name="Longcore J.E."/>
            <person name="James T.Y."/>
        </authorList>
    </citation>
    <scope>NUCLEOTIDE SEQUENCE</scope>
    <source>
        <strain evidence="3">JEL0318</strain>
    </source>
</reference>
<comment type="caution">
    <text evidence="3">The sequence shown here is derived from an EMBL/GenBank/DDBJ whole genome shotgun (WGS) entry which is preliminary data.</text>
</comment>
<evidence type="ECO:0000256" key="2">
    <source>
        <dbReference type="SAM" id="MobiDB-lite"/>
    </source>
</evidence>
<organism evidence="3 4">
    <name type="scientific">Rhizophlyctis rosea</name>
    <dbReference type="NCBI Taxonomy" id="64517"/>
    <lineage>
        <taxon>Eukaryota</taxon>
        <taxon>Fungi</taxon>
        <taxon>Fungi incertae sedis</taxon>
        <taxon>Chytridiomycota</taxon>
        <taxon>Chytridiomycota incertae sedis</taxon>
        <taxon>Chytridiomycetes</taxon>
        <taxon>Rhizophlyctidales</taxon>
        <taxon>Rhizophlyctidaceae</taxon>
        <taxon>Rhizophlyctis</taxon>
    </lineage>
</organism>
<feature type="region of interest" description="Disordered" evidence="2">
    <location>
        <begin position="533"/>
        <end position="562"/>
    </location>
</feature>
<gene>
    <name evidence="3" type="ORF">HK097_009196</name>
</gene>
<evidence type="ECO:0000313" key="3">
    <source>
        <dbReference type="EMBL" id="KAJ3049810.1"/>
    </source>
</evidence>
<evidence type="ECO:0000256" key="1">
    <source>
        <dbReference type="SAM" id="Coils"/>
    </source>
</evidence>
<feature type="compositionally biased region" description="Basic and acidic residues" evidence="2">
    <location>
        <begin position="269"/>
        <end position="278"/>
    </location>
</feature>
<protein>
    <submittedName>
        <fullName evidence="3">Uncharacterized protein</fullName>
    </submittedName>
</protein>
<dbReference type="EMBL" id="JADGJD010000591">
    <property type="protein sequence ID" value="KAJ3049810.1"/>
    <property type="molecule type" value="Genomic_DNA"/>
</dbReference>
<keyword evidence="4" id="KW-1185">Reference proteome</keyword>
<feature type="region of interest" description="Disordered" evidence="2">
    <location>
        <begin position="264"/>
        <end position="285"/>
    </location>
</feature>
<feature type="region of interest" description="Disordered" evidence="2">
    <location>
        <begin position="1"/>
        <end position="115"/>
    </location>
</feature>
<feature type="coiled-coil region" evidence="1">
    <location>
        <begin position="157"/>
        <end position="241"/>
    </location>
</feature>
<keyword evidence="1" id="KW-0175">Coiled coil</keyword>
<evidence type="ECO:0000313" key="4">
    <source>
        <dbReference type="Proteomes" id="UP001212841"/>
    </source>
</evidence>
<name>A0AAD5SBZ4_9FUNG</name>
<dbReference type="Proteomes" id="UP001212841">
    <property type="component" value="Unassembled WGS sequence"/>
</dbReference>
<accession>A0AAD5SBZ4</accession>
<sequence>MSAIGTVKTSPSPRPAGSPSPDASQASTPPSLANGVHPLTNPMSENSSVGVAEQPNGLSALENHLANTKRSRSPIALTTSAKRALTGSPGLTPPDTSNKRAKVSPSGDTTPSPADAEIRTLKTELLAAKNATLKAKLDNEQSKSKVVEKDRALVALREEYQHFKAEATATLEKYQREGRGVSEGTDSQLRLQLEQAQARNAALEARIQELEVKIKADRAQWENERQQMAEMVELLEQIEQAAKGGREPEAESREKLGQLAVASTNAVRKTPEVGRTERAPTQGLSNADLGIGIEAEEEDDDPNLNAVIPVDEEALRMVEEQKRREAELRVEVPEDALAELKKEPGLVEDFPVSLSNHRPVLTNPNPVERREAMMLHRNMHPMQNPGPSVMDDIRRMSVPPGANMFARTPLGMSPMRPPGPSMMGPPMGTPMMGPRPPFPMQQKMESPMPMEPPFPVQRPFSQTPFPQTPIDPMAAYFAMMAAAFPGMARPMVIPPGGPTPSMDGGPQMMNGQLPVPARPASMQPVDPLAANVKTEPGTEPVEPPAAPPVTETLPPSVPEGTPVVDDKEVTIYKIKAALYVKESRARAERKACEQGTIAVKAILTKMGSGRLVMYDDWTDDKVMNVSLTGHVTTKTEFRDVFVTVQVDGETIVYIINVRTKMSDTP</sequence>
<proteinExistence type="predicted"/>
<dbReference type="AlphaFoldDB" id="A0AAD5SBZ4"/>